<dbReference type="RefSeq" id="WP_340361410.1">
    <property type="nucleotide sequence ID" value="NZ_JBBKZU010000036.1"/>
</dbReference>
<evidence type="ECO:0000313" key="9">
    <source>
        <dbReference type="EMBL" id="MEJ8816220.1"/>
    </source>
</evidence>
<keyword evidence="1 9" id="KW-0378">Hydrolase</keyword>
<proteinExistence type="inferred from homology"/>
<accession>A0ABU8VRJ9</accession>
<evidence type="ECO:0000256" key="4">
    <source>
        <dbReference type="ARBA" id="ARBA00038381"/>
    </source>
</evidence>
<dbReference type="PANTHER" id="PTHR43240:SF20">
    <property type="entry name" value="MEDIUM_LONG-CHAIN ACYL-COA THIOESTERASE YIGI"/>
    <property type="match status" value="1"/>
</dbReference>
<comment type="catalytic activity">
    <reaction evidence="7">
        <text>a medium-chain fatty acyl-CoA + H2O = a medium-chain fatty acid + CoA + H(+)</text>
        <dbReference type="Rhea" id="RHEA:68184"/>
        <dbReference type="ChEBI" id="CHEBI:15377"/>
        <dbReference type="ChEBI" id="CHEBI:15378"/>
        <dbReference type="ChEBI" id="CHEBI:57287"/>
        <dbReference type="ChEBI" id="CHEBI:59558"/>
        <dbReference type="ChEBI" id="CHEBI:90546"/>
    </reaction>
</comment>
<dbReference type="InterPro" id="IPR003736">
    <property type="entry name" value="PAAI_dom"/>
</dbReference>
<comment type="caution">
    <text evidence="9">The sequence shown here is derived from an EMBL/GenBank/DDBJ whole genome shotgun (WGS) entry which is preliminary data.</text>
</comment>
<organism evidence="9 10">
    <name type="scientific">Variovorax ureilyticus</name>
    <dbReference type="NCBI Taxonomy" id="1836198"/>
    <lineage>
        <taxon>Bacteria</taxon>
        <taxon>Pseudomonadati</taxon>
        <taxon>Pseudomonadota</taxon>
        <taxon>Betaproteobacteria</taxon>
        <taxon>Burkholderiales</taxon>
        <taxon>Comamonadaceae</taxon>
        <taxon>Variovorax</taxon>
    </lineage>
</organism>
<protein>
    <recommendedName>
        <fullName evidence="6">Medium/long-chain acyl-CoA thioesterase YigI</fullName>
        <ecNumber evidence="5">3.1.2.20</ecNumber>
    </recommendedName>
</protein>
<dbReference type="Proteomes" id="UP001365846">
    <property type="component" value="Unassembled WGS sequence"/>
</dbReference>
<feature type="domain" description="Thioesterase" evidence="8">
    <location>
        <begin position="55"/>
        <end position="128"/>
    </location>
</feature>
<evidence type="ECO:0000256" key="3">
    <source>
        <dbReference type="ARBA" id="ARBA00036002"/>
    </source>
</evidence>
<reference evidence="9 10" key="1">
    <citation type="submission" date="2024-03" db="EMBL/GenBank/DDBJ databases">
        <title>Novel species of the genus Variovorax.</title>
        <authorList>
            <person name="Liu Q."/>
            <person name="Xin Y.-H."/>
        </authorList>
    </citation>
    <scope>NUCLEOTIDE SEQUENCE [LARGE SCALE GENOMIC DNA]</scope>
    <source>
        <strain evidence="9 10">KACC 18899</strain>
    </source>
</reference>
<evidence type="ECO:0000256" key="7">
    <source>
        <dbReference type="ARBA" id="ARBA00048062"/>
    </source>
</evidence>
<dbReference type="GO" id="GO:0016787">
    <property type="term" value="F:hydrolase activity"/>
    <property type="evidence" value="ECO:0007669"/>
    <property type="project" value="UniProtKB-KW"/>
</dbReference>
<dbReference type="Gene3D" id="3.10.129.10">
    <property type="entry name" value="Hotdog Thioesterase"/>
    <property type="match status" value="1"/>
</dbReference>
<dbReference type="SUPFAM" id="SSF54637">
    <property type="entry name" value="Thioesterase/thiol ester dehydrase-isomerase"/>
    <property type="match status" value="1"/>
</dbReference>
<dbReference type="EMBL" id="JBBKZU010000036">
    <property type="protein sequence ID" value="MEJ8816220.1"/>
    <property type="molecule type" value="Genomic_DNA"/>
</dbReference>
<sequence length="143" mass="15388">MDDLPERVEALQAAGWKQRALGGFADRIGPIWTRKETDGWAYGVLATPEHLNPAGFVHGGGLCALFDHVVSAVAWEAVGRRACVTVQLNTQFLAAAREGQFLEARARVARATNSLVFVDGVIETAETQLLRGSSVQKIIDSAT</sequence>
<dbReference type="NCBIfam" id="TIGR00369">
    <property type="entry name" value="unchar_dom_1"/>
    <property type="match status" value="1"/>
</dbReference>
<evidence type="ECO:0000256" key="2">
    <source>
        <dbReference type="ARBA" id="ARBA00035880"/>
    </source>
</evidence>
<dbReference type="CDD" id="cd03443">
    <property type="entry name" value="PaaI_thioesterase"/>
    <property type="match status" value="1"/>
</dbReference>
<comment type="catalytic activity">
    <reaction evidence="3">
        <text>a long-chain fatty acyl-CoA + H2O = a long-chain fatty acid + CoA + H(+)</text>
        <dbReference type="Rhea" id="RHEA:67680"/>
        <dbReference type="ChEBI" id="CHEBI:15377"/>
        <dbReference type="ChEBI" id="CHEBI:15378"/>
        <dbReference type="ChEBI" id="CHEBI:57287"/>
        <dbReference type="ChEBI" id="CHEBI:57560"/>
        <dbReference type="ChEBI" id="CHEBI:83139"/>
    </reaction>
</comment>
<dbReference type="Pfam" id="PF03061">
    <property type="entry name" value="4HBT"/>
    <property type="match status" value="1"/>
</dbReference>
<evidence type="ECO:0000256" key="6">
    <source>
        <dbReference type="ARBA" id="ARBA00040062"/>
    </source>
</evidence>
<name>A0ABU8VRJ9_9BURK</name>
<keyword evidence="10" id="KW-1185">Reference proteome</keyword>
<dbReference type="InterPro" id="IPR006683">
    <property type="entry name" value="Thioestr_dom"/>
</dbReference>
<evidence type="ECO:0000259" key="8">
    <source>
        <dbReference type="Pfam" id="PF03061"/>
    </source>
</evidence>
<dbReference type="InterPro" id="IPR029069">
    <property type="entry name" value="HotDog_dom_sf"/>
</dbReference>
<evidence type="ECO:0000256" key="5">
    <source>
        <dbReference type="ARBA" id="ARBA00038894"/>
    </source>
</evidence>
<comment type="catalytic activity">
    <reaction evidence="2">
        <text>a fatty acyl-CoA + H2O = a fatty acid + CoA + H(+)</text>
        <dbReference type="Rhea" id="RHEA:16781"/>
        <dbReference type="ChEBI" id="CHEBI:15377"/>
        <dbReference type="ChEBI" id="CHEBI:15378"/>
        <dbReference type="ChEBI" id="CHEBI:28868"/>
        <dbReference type="ChEBI" id="CHEBI:57287"/>
        <dbReference type="ChEBI" id="CHEBI:77636"/>
        <dbReference type="EC" id="3.1.2.20"/>
    </reaction>
</comment>
<evidence type="ECO:0000313" key="10">
    <source>
        <dbReference type="Proteomes" id="UP001365846"/>
    </source>
</evidence>
<dbReference type="EC" id="3.1.2.20" evidence="5"/>
<comment type="similarity">
    <text evidence="4">Belongs to the YigI thioesterase family.</text>
</comment>
<evidence type="ECO:0000256" key="1">
    <source>
        <dbReference type="ARBA" id="ARBA00022801"/>
    </source>
</evidence>
<gene>
    <name evidence="9" type="ORF">WKW77_34595</name>
</gene>
<dbReference type="PANTHER" id="PTHR43240">
    <property type="entry name" value="1,4-DIHYDROXY-2-NAPHTHOYL-COA THIOESTERASE 1"/>
    <property type="match status" value="1"/>
</dbReference>